<dbReference type="InterPro" id="IPR017907">
    <property type="entry name" value="Znf_RING_CS"/>
</dbReference>
<evidence type="ECO:0000313" key="15">
    <source>
        <dbReference type="EMBL" id="MDE48773.1"/>
    </source>
</evidence>
<dbReference type="InterPro" id="IPR045103">
    <property type="entry name" value="RNF5/RNF185-like"/>
</dbReference>
<dbReference type="InterPro" id="IPR027370">
    <property type="entry name" value="Znf-RING_euk"/>
</dbReference>
<evidence type="ECO:0000256" key="13">
    <source>
        <dbReference type="SAM" id="Phobius"/>
    </source>
</evidence>
<dbReference type="GO" id="GO:0008270">
    <property type="term" value="F:zinc ion binding"/>
    <property type="evidence" value="ECO:0007669"/>
    <property type="project" value="UniProtKB-KW"/>
</dbReference>
<dbReference type="InterPro" id="IPR013083">
    <property type="entry name" value="Znf_RING/FYVE/PHD"/>
</dbReference>
<dbReference type="Pfam" id="PF13445">
    <property type="entry name" value="zf-RING_UBOX"/>
    <property type="match status" value="1"/>
</dbReference>
<keyword evidence="13" id="KW-0812">Transmembrane</keyword>
<comment type="pathway">
    <text evidence="3">Protein modification; protein ubiquitination.</text>
</comment>
<comment type="catalytic activity">
    <reaction evidence="1">
        <text>S-ubiquitinyl-[E2 ubiquitin-conjugating enzyme]-L-cysteine + [acceptor protein]-L-lysine = [E2 ubiquitin-conjugating enzyme]-L-cysteine + N(6)-ubiquitinyl-[acceptor protein]-L-lysine.</text>
        <dbReference type="EC" id="2.3.2.27"/>
    </reaction>
</comment>
<evidence type="ECO:0000256" key="2">
    <source>
        <dbReference type="ARBA" id="ARBA00004308"/>
    </source>
</evidence>
<dbReference type="InterPro" id="IPR001841">
    <property type="entry name" value="Znf_RING"/>
</dbReference>
<dbReference type="GO" id="GO:0006511">
    <property type="term" value="P:ubiquitin-dependent protein catabolic process"/>
    <property type="evidence" value="ECO:0007669"/>
    <property type="project" value="InterPro"/>
</dbReference>
<feature type="transmembrane region" description="Helical" evidence="13">
    <location>
        <begin position="193"/>
        <end position="212"/>
    </location>
</feature>
<dbReference type="UniPathway" id="UPA00143"/>
<evidence type="ECO:0000256" key="1">
    <source>
        <dbReference type="ARBA" id="ARBA00000900"/>
    </source>
</evidence>
<evidence type="ECO:0000256" key="3">
    <source>
        <dbReference type="ARBA" id="ARBA00004906"/>
    </source>
</evidence>
<keyword evidence="6" id="KW-0479">Metal-binding</keyword>
<evidence type="ECO:0000259" key="14">
    <source>
        <dbReference type="PROSITE" id="PS50089"/>
    </source>
</evidence>
<keyword evidence="7 11" id="KW-0863">Zinc-finger</keyword>
<evidence type="ECO:0000256" key="9">
    <source>
        <dbReference type="ARBA" id="ARBA00022833"/>
    </source>
</evidence>
<evidence type="ECO:0000256" key="12">
    <source>
        <dbReference type="SAM" id="MobiDB-lite"/>
    </source>
</evidence>
<dbReference type="GO" id="GO:0005783">
    <property type="term" value="C:endoplasmic reticulum"/>
    <property type="evidence" value="ECO:0007669"/>
    <property type="project" value="InterPro"/>
</dbReference>
<dbReference type="SMART" id="SM00184">
    <property type="entry name" value="RING"/>
    <property type="match status" value="1"/>
</dbReference>
<keyword evidence="5" id="KW-0808">Transferase</keyword>
<keyword evidence="9" id="KW-0862">Zinc</keyword>
<keyword evidence="10 13" id="KW-0472">Membrane</keyword>
<dbReference type="GO" id="GO:0061630">
    <property type="term" value="F:ubiquitin protein ligase activity"/>
    <property type="evidence" value="ECO:0007669"/>
    <property type="project" value="UniProtKB-EC"/>
</dbReference>
<dbReference type="Gene3D" id="3.30.40.10">
    <property type="entry name" value="Zinc/RING finger domain, C3HC4 (zinc finger)"/>
    <property type="match status" value="1"/>
</dbReference>
<evidence type="ECO:0000256" key="4">
    <source>
        <dbReference type="ARBA" id="ARBA00012483"/>
    </source>
</evidence>
<proteinExistence type="predicted"/>
<evidence type="ECO:0000256" key="11">
    <source>
        <dbReference type="PROSITE-ProRule" id="PRU00175"/>
    </source>
</evidence>
<dbReference type="GO" id="GO:0016567">
    <property type="term" value="P:protein ubiquitination"/>
    <property type="evidence" value="ECO:0007669"/>
    <property type="project" value="UniProtKB-UniPathway"/>
</dbReference>
<dbReference type="PROSITE" id="PS00518">
    <property type="entry name" value="ZF_RING_1"/>
    <property type="match status" value="1"/>
</dbReference>
<organism evidence="15">
    <name type="scientific">Aceria tosichella</name>
    <name type="common">wheat curl mite</name>
    <dbReference type="NCBI Taxonomy" id="561515"/>
    <lineage>
        <taxon>Eukaryota</taxon>
        <taxon>Metazoa</taxon>
        <taxon>Ecdysozoa</taxon>
        <taxon>Arthropoda</taxon>
        <taxon>Chelicerata</taxon>
        <taxon>Arachnida</taxon>
        <taxon>Acari</taxon>
        <taxon>Acariformes</taxon>
        <taxon>Trombidiformes</taxon>
        <taxon>Prostigmata</taxon>
        <taxon>Eupodina</taxon>
        <taxon>Eriophyoidea</taxon>
        <taxon>Eriophyidae</taxon>
        <taxon>Eriophyinae</taxon>
        <taxon>Aceriini</taxon>
        <taxon>Aceria</taxon>
    </lineage>
</organism>
<evidence type="ECO:0000256" key="8">
    <source>
        <dbReference type="ARBA" id="ARBA00022786"/>
    </source>
</evidence>
<dbReference type="PANTHER" id="PTHR12313">
    <property type="entry name" value="E3 UBIQUITIN-PROTEIN LIGASE RNF5-RELATED"/>
    <property type="match status" value="1"/>
</dbReference>
<accession>A0A6G1SFS4</accession>
<dbReference type="EC" id="2.3.2.27" evidence="4"/>
<evidence type="ECO:0000256" key="5">
    <source>
        <dbReference type="ARBA" id="ARBA00022679"/>
    </source>
</evidence>
<keyword evidence="13" id="KW-1133">Transmembrane helix</keyword>
<protein>
    <recommendedName>
        <fullName evidence="4">RING-type E3 ubiquitin transferase</fullName>
        <ecNumber evidence="4">2.3.2.27</ecNumber>
    </recommendedName>
</protein>
<feature type="region of interest" description="Disordered" evidence="12">
    <location>
        <begin position="1"/>
        <end position="37"/>
    </location>
</feature>
<feature type="region of interest" description="Disordered" evidence="12">
    <location>
        <begin position="103"/>
        <end position="134"/>
    </location>
</feature>
<evidence type="ECO:0000256" key="6">
    <source>
        <dbReference type="ARBA" id="ARBA00022723"/>
    </source>
</evidence>
<dbReference type="AlphaFoldDB" id="A0A6G1SFS4"/>
<comment type="subcellular location">
    <subcellularLocation>
        <location evidence="2">Endomembrane system</location>
    </subcellularLocation>
</comment>
<feature type="domain" description="RING-type" evidence="14">
    <location>
        <begin position="47"/>
        <end position="92"/>
    </location>
</feature>
<dbReference type="SUPFAM" id="SSF57850">
    <property type="entry name" value="RING/U-box"/>
    <property type="match status" value="1"/>
</dbReference>
<name>A0A6G1SFS4_9ACAR</name>
<evidence type="ECO:0000256" key="7">
    <source>
        <dbReference type="ARBA" id="ARBA00022771"/>
    </source>
</evidence>
<evidence type="ECO:0000256" key="10">
    <source>
        <dbReference type="ARBA" id="ARBA00023136"/>
    </source>
</evidence>
<gene>
    <name evidence="15" type="primary">Rnf185</name>
    <name evidence="15" type="ORF">g.20073</name>
</gene>
<dbReference type="EMBL" id="GGYP01004002">
    <property type="protein sequence ID" value="MDE48773.1"/>
    <property type="molecule type" value="Transcribed_RNA"/>
</dbReference>
<reference evidence="15" key="1">
    <citation type="submission" date="2018-10" db="EMBL/GenBank/DDBJ databases">
        <title>Transcriptome assembly of Aceria tosichella (Wheat curl mite) Type 2.</title>
        <authorList>
            <person name="Scully E.D."/>
            <person name="Geib S.M."/>
            <person name="Palmer N.A."/>
            <person name="Gupta A.K."/>
            <person name="Sarath G."/>
            <person name="Tatineni S."/>
        </authorList>
    </citation>
    <scope>NUCLEOTIDE SEQUENCE</scope>
    <source>
        <strain evidence="15">LincolnNE</strain>
    </source>
</reference>
<feature type="compositionally biased region" description="Basic and acidic residues" evidence="12">
    <location>
        <begin position="107"/>
        <end position="121"/>
    </location>
</feature>
<sequence>MFSRSHHSKRSSDNESNRQDPMGNQRGSRLDHENNDNSSKLDSAFECNICLETAKDAVVSMCGHLFCWPCLYQWMYAADSNTQSHQTCPVCKSAISRELTIPIYGRTGDETNRQDPRDKLPPRPSGQRTEVPNQPNQFAYGNVWAMGGPGAQIFGFGDGGFHLSFGIASLPQYILAFLQEITPNDRRNDTDFFLMKFFAICGFLCILLTVYFC</sequence>
<dbReference type="PROSITE" id="PS50089">
    <property type="entry name" value="ZF_RING_2"/>
    <property type="match status" value="1"/>
</dbReference>
<keyword evidence="8" id="KW-0833">Ubl conjugation pathway</keyword>